<accession>A0ABY7K4C4</accession>
<dbReference type="SUPFAM" id="SSF53850">
    <property type="entry name" value="Periplasmic binding protein-like II"/>
    <property type="match status" value="1"/>
</dbReference>
<evidence type="ECO:0000256" key="4">
    <source>
        <dbReference type="SAM" id="SignalP"/>
    </source>
</evidence>
<protein>
    <submittedName>
        <fullName evidence="5">Extracellular solute-binding protein</fullName>
    </submittedName>
</protein>
<organism evidence="5 6">
    <name type="scientific">Jatrophihabitans cynanchi</name>
    <dbReference type="NCBI Taxonomy" id="2944128"/>
    <lineage>
        <taxon>Bacteria</taxon>
        <taxon>Bacillati</taxon>
        <taxon>Actinomycetota</taxon>
        <taxon>Actinomycetes</taxon>
        <taxon>Jatrophihabitantales</taxon>
        <taxon>Jatrophihabitantaceae</taxon>
        <taxon>Jatrophihabitans</taxon>
    </lineage>
</organism>
<keyword evidence="2" id="KW-0813">Transport</keyword>
<evidence type="ECO:0000256" key="1">
    <source>
        <dbReference type="ARBA" id="ARBA00008520"/>
    </source>
</evidence>
<comment type="similarity">
    <text evidence="1">Belongs to the bacterial solute-binding protein 1 family.</text>
</comment>
<dbReference type="Gene3D" id="3.40.190.10">
    <property type="entry name" value="Periplasmic binding protein-like II"/>
    <property type="match status" value="2"/>
</dbReference>
<name>A0ABY7K4C4_9ACTN</name>
<feature type="signal peptide" evidence="4">
    <location>
        <begin position="1"/>
        <end position="21"/>
    </location>
</feature>
<dbReference type="PANTHER" id="PTHR30061">
    <property type="entry name" value="MALTOSE-BINDING PERIPLASMIC PROTEIN"/>
    <property type="match status" value="1"/>
</dbReference>
<dbReference type="Proteomes" id="UP001164693">
    <property type="component" value="Chromosome"/>
</dbReference>
<evidence type="ECO:0000256" key="2">
    <source>
        <dbReference type="ARBA" id="ARBA00022448"/>
    </source>
</evidence>
<dbReference type="EMBL" id="CP097463">
    <property type="protein sequence ID" value="WAX58845.1"/>
    <property type="molecule type" value="Genomic_DNA"/>
</dbReference>
<dbReference type="RefSeq" id="WP_269445386.1">
    <property type="nucleotide sequence ID" value="NZ_CP097463.1"/>
</dbReference>
<evidence type="ECO:0000313" key="5">
    <source>
        <dbReference type="EMBL" id="WAX58845.1"/>
    </source>
</evidence>
<keyword evidence="6" id="KW-1185">Reference proteome</keyword>
<feature type="chain" id="PRO_5047470069" evidence="4">
    <location>
        <begin position="22"/>
        <end position="438"/>
    </location>
</feature>
<dbReference type="InterPro" id="IPR006059">
    <property type="entry name" value="SBP"/>
</dbReference>
<evidence type="ECO:0000313" key="6">
    <source>
        <dbReference type="Proteomes" id="UP001164693"/>
    </source>
</evidence>
<dbReference type="PANTHER" id="PTHR30061:SF50">
    <property type="entry name" value="MALTOSE_MALTODEXTRIN-BINDING PERIPLASMIC PROTEIN"/>
    <property type="match status" value="1"/>
</dbReference>
<keyword evidence="3 4" id="KW-0732">Signal</keyword>
<sequence length="438" mass="46763">MKRRALAAILAVATAAALATACSSSKSSGGDGKGLALSTEGKGKTVTVWLQGDAKGWQDVVDQANQRFEQETGAKVDLQWQNWQNYTTKLDSTFAGSTGIPDVVELGNTQMASYMAAGAFADLSSLKSKFDNSDTWMKGLLDTTVYNGKQYGVPYYGGVRTVIYRKDMWQAAGITTPPTSLDELYSDLDKLKAAHSSDPNFSAFYMPGQYWYAAMTFVHDAGSTIATEKDGKWTAQLNSAEAQKGLENWKKLATEYSSGGATKNEADQDGVMAKGHVATIFGSGWEMGVVADPKTGDPKLKDQLATFAMPSETAGKFMPSFFGGSDLAVPAKASNQGLGAEWLRIFTDQKSMTALAKYAIPNSSSLLDTYQSQSDANKISGQAAQQTWVTPTSPNWANVESGNILQNMLQDIVTGKSSIADATKAADDKIDSTLNATG</sequence>
<evidence type="ECO:0000256" key="3">
    <source>
        <dbReference type="ARBA" id="ARBA00022729"/>
    </source>
</evidence>
<reference evidence="5" key="1">
    <citation type="submission" date="2022-05" db="EMBL/GenBank/DDBJ databases">
        <title>Jatrophihabitans sp. SB3-54 whole genome sequence.</title>
        <authorList>
            <person name="Suh M.K."/>
            <person name="Eom M.K."/>
            <person name="Kim J.S."/>
            <person name="Kim H.S."/>
            <person name="Do H.E."/>
            <person name="Shin Y.K."/>
            <person name="Lee J.-S."/>
        </authorList>
    </citation>
    <scope>NUCLEOTIDE SEQUENCE</scope>
    <source>
        <strain evidence="5">SB3-54</strain>
    </source>
</reference>
<gene>
    <name evidence="5" type="ORF">M6B22_08790</name>
</gene>
<dbReference type="PROSITE" id="PS51257">
    <property type="entry name" value="PROKAR_LIPOPROTEIN"/>
    <property type="match status" value="1"/>
</dbReference>
<dbReference type="Pfam" id="PF01547">
    <property type="entry name" value="SBP_bac_1"/>
    <property type="match status" value="1"/>
</dbReference>
<proteinExistence type="inferred from homology"/>